<organism evidence="2 3">
    <name type="scientific">Tetrahymena thermophila (strain SB210)</name>
    <dbReference type="NCBI Taxonomy" id="312017"/>
    <lineage>
        <taxon>Eukaryota</taxon>
        <taxon>Sar</taxon>
        <taxon>Alveolata</taxon>
        <taxon>Ciliophora</taxon>
        <taxon>Intramacronucleata</taxon>
        <taxon>Oligohymenophorea</taxon>
        <taxon>Hymenostomatida</taxon>
        <taxon>Tetrahymenina</taxon>
        <taxon>Tetrahymenidae</taxon>
        <taxon>Tetrahymena</taxon>
    </lineage>
</organism>
<sequence length="103" mass="11812">MQKTSSKLTSPISRPRHDTQSQIFVMIESRTGSFRCITVGNDLTVENLLPKLEIYIATDDENRNIVKPIVLHSTHSSMNEAMREESSQSLGRYWEGKIDHELH</sequence>
<keyword evidence="3" id="KW-1185">Reference proteome</keyword>
<dbReference type="Proteomes" id="UP000009168">
    <property type="component" value="Unassembled WGS sequence"/>
</dbReference>
<protein>
    <submittedName>
        <fullName evidence="2">Uncharacterized protein</fullName>
    </submittedName>
</protein>
<feature type="compositionally biased region" description="Polar residues" evidence="1">
    <location>
        <begin position="1"/>
        <end position="12"/>
    </location>
</feature>
<feature type="region of interest" description="Disordered" evidence="1">
    <location>
        <begin position="1"/>
        <end position="20"/>
    </location>
</feature>
<reference evidence="3" key="1">
    <citation type="journal article" date="2006" name="PLoS Biol.">
        <title>Macronuclear genome sequence of the ciliate Tetrahymena thermophila, a model eukaryote.</title>
        <authorList>
            <person name="Eisen J.A."/>
            <person name="Coyne R.S."/>
            <person name="Wu M."/>
            <person name="Wu D."/>
            <person name="Thiagarajan M."/>
            <person name="Wortman J.R."/>
            <person name="Badger J.H."/>
            <person name="Ren Q."/>
            <person name="Amedeo P."/>
            <person name="Jones K.M."/>
            <person name="Tallon L.J."/>
            <person name="Delcher A.L."/>
            <person name="Salzberg S.L."/>
            <person name="Silva J.C."/>
            <person name="Haas B.J."/>
            <person name="Majoros W.H."/>
            <person name="Farzad M."/>
            <person name="Carlton J.M."/>
            <person name="Smith R.K. Jr."/>
            <person name="Garg J."/>
            <person name="Pearlman R.E."/>
            <person name="Karrer K.M."/>
            <person name="Sun L."/>
            <person name="Manning G."/>
            <person name="Elde N.C."/>
            <person name="Turkewitz A.P."/>
            <person name="Asai D.J."/>
            <person name="Wilkes D.E."/>
            <person name="Wang Y."/>
            <person name="Cai H."/>
            <person name="Collins K."/>
            <person name="Stewart B.A."/>
            <person name="Lee S.R."/>
            <person name="Wilamowska K."/>
            <person name="Weinberg Z."/>
            <person name="Ruzzo W.L."/>
            <person name="Wloga D."/>
            <person name="Gaertig J."/>
            <person name="Frankel J."/>
            <person name="Tsao C.-C."/>
            <person name="Gorovsky M.A."/>
            <person name="Keeling P.J."/>
            <person name="Waller R.F."/>
            <person name="Patron N.J."/>
            <person name="Cherry J.M."/>
            <person name="Stover N.A."/>
            <person name="Krieger C.J."/>
            <person name="del Toro C."/>
            <person name="Ryder H.F."/>
            <person name="Williamson S.C."/>
            <person name="Barbeau R.A."/>
            <person name="Hamilton E.P."/>
            <person name="Orias E."/>
        </authorList>
    </citation>
    <scope>NUCLEOTIDE SEQUENCE [LARGE SCALE GENOMIC DNA]</scope>
    <source>
        <strain evidence="3">SB210</strain>
    </source>
</reference>
<gene>
    <name evidence="2" type="ORF">TTHERM_00297070</name>
</gene>
<dbReference type="InParanoid" id="I7M7H2"/>
<dbReference type="AlphaFoldDB" id="I7M7H2"/>
<dbReference type="KEGG" id="tet:TTHERM_00297070"/>
<evidence type="ECO:0000313" key="3">
    <source>
        <dbReference type="Proteomes" id="UP000009168"/>
    </source>
</evidence>
<name>I7M7H2_TETTS</name>
<accession>I7M7H2</accession>
<dbReference type="EMBL" id="GG662740">
    <property type="protein sequence ID" value="EAR92995.2"/>
    <property type="molecule type" value="Genomic_DNA"/>
</dbReference>
<dbReference type="RefSeq" id="XP_001013240.2">
    <property type="nucleotide sequence ID" value="XM_001013240.2"/>
</dbReference>
<proteinExistence type="predicted"/>
<dbReference type="GeneID" id="7834529"/>
<evidence type="ECO:0000313" key="2">
    <source>
        <dbReference type="EMBL" id="EAR92995.2"/>
    </source>
</evidence>
<evidence type="ECO:0000256" key="1">
    <source>
        <dbReference type="SAM" id="MobiDB-lite"/>
    </source>
</evidence>